<protein>
    <recommendedName>
        <fullName evidence="1">Thioredoxin domain-containing protein</fullName>
    </recommendedName>
</protein>
<sequence>MPGITIGDTVPNLEVETTQERSGSMTSLKIVGPYFSLILVRDFTPACITELGMMAAYESEFASRGVKLLGLSCDDVKSHNEWVKDIEAYTPGCKVKYPIISDPNRRSSSNSTWWTRMRKTLQETRSHLEPCTLWVRTRRCA</sequence>
<dbReference type="GO" id="GO:0005739">
    <property type="term" value="C:mitochondrion"/>
    <property type="evidence" value="ECO:0007669"/>
    <property type="project" value="TreeGrafter"/>
</dbReference>
<dbReference type="GO" id="GO:0005829">
    <property type="term" value="C:cytosol"/>
    <property type="evidence" value="ECO:0007669"/>
    <property type="project" value="TreeGrafter"/>
</dbReference>
<dbReference type="PROSITE" id="PS51352">
    <property type="entry name" value="THIOREDOXIN_2"/>
    <property type="match status" value="1"/>
</dbReference>
<dbReference type="GO" id="GO:0016209">
    <property type="term" value="F:antioxidant activity"/>
    <property type="evidence" value="ECO:0007669"/>
    <property type="project" value="InterPro"/>
</dbReference>
<comment type="caution">
    <text evidence="2">The sequence shown here is derived from an EMBL/GenBank/DDBJ whole genome shotgun (WGS) entry which is preliminary data.</text>
</comment>
<dbReference type="GO" id="GO:0045454">
    <property type="term" value="P:cell redox homeostasis"/>
    <property type="evidence" value="ECO:0007669"/>
    <property type="project" value="TreeGrafter"/>
</dbReference>
<reference evidence="2 3" key="1">
    <citation type="journal article" date="2021" name="Commun. Biol.">
        <title>The genome of Shorea leprosula (Dipterocarpaceae) highlights the ecological relevance of drought in aseasonal tropical rainforests.</title>
        <authorList>
            <person name="Ng K.K.S."/>
            <person name="Kobayashi M.J."/>
            <person name="Fawcett J.A."/>
            <person name="Hatakeyama M."/>
            <person name="Paape T."/>
            <person name="Ng C.H."/>
            <person name="Ang C.C."/>
            <person name="Tnah L.H."/>
            <person name="Lee C.T."/>
            <person name="Nishiyama T."/>
            <person name="Sese J."/>
            <person name="O'Brien M.J."/>
            <person name="Copetti D."/>
            <person name="Mohd Noor M.I."/>
            <person name="Ong R.C."/>
            <person name="Putra M."/>
            <person name="Sireger I.Z."/>
            <person name="Indrioko S."/>
            <person name="Kosugi Y."/>
            <person name="Izuno A."/>
            <person name="Isagi Y."/>
            <person name="Lee S.L."/>
            <person name="Shimizu K.K."/>
        </authorList>
    </citation>
    <scope>NUCLEOTIDE SEQUENCE [LARGE SCALE GENOMIC DNA]</scope>
    <source>
        <strain evidence="2">214</strain>
    </source>
</reference>
<dbReference type="AlphaFoldDB" id="A0AAV5J492"/>
<feature type="domain" description="Thioredoxin" evidence="1">
    <location>
        <begin position="4"/>
        <end position="126"/>
    </location>
</feature>
<name>A0AAV5J492_9ROSI</name>
<dbReference type="Proteomes" id="UP001054252">
    <property type="component" value="Unassembled WGS sequence"/>
</dbReference>
<dbReference type="Gene3D" id="3.40.30.10">
    <property type="entry name" value="Glutaredoxin"/>
    <property type="match status" value="1"/>
</dbReference>
<dbReference type="GO" id="GO:0016491">
    <property type="term" value="F:oxidoreductase activity"/>
    <property type="evidence" value="ECO:0007669"/>
    <property type="project" value="InterPro"/>
</dbReference>
<gene>
    <name evidence="2" type="ORF">SLEP1_g18667</name>
</gene>
<dbReference type="PANTHER" id="PTHR43503">
    <property type="entry name" value="MCG48959-RELATED"/>
    <property type="match status" value="1"/>
</dbReference>
<proteinExistence type="predicted"/>
<dbReference type="Pfam" id="PF00578">
    <property type="entry name" value="AhpC-TSA"/>
    <property type="match status" value="1"/>
</dbReference>
<organism evidence="2 3">
    <name type="scientific">Rubroshorea leprosula</name>
    <dbReference type="NCBI Taxonomy" id="152421"/>
    <lineage>
        <taxon>Eukaryota</taxon>
        <taxon>Viridiplantae</taxon>
        <taxon>Streptophyta</taxon>
        <taxon>Embryophyta</taxon>
        <taxon>Tracheophyta</taxon>
        <taxon>Spermatophyta</taxon>
        <taxon>Magnoliopsida</taxon>
        <taxon>eudicotyledons</taxon>
        <taxon>Gunneridae</taxon>
        <taxon>Pentapetalae</taxon>
        <taxon>rosids</taxon>
        <taxon>malvids</taxon>
        <taxon>Malvales</taxon>
        <taxon>Dipterocarpaceae</taxon>
        <taxon>Rubroshorea</taxon>
    </lineage>
</organism>
<dbReference type="InterPro" id="IPR013766">
    <property type="entry name" value="Thioredoxin_domain"/>
</dbReference>
<accession>A0AAV5J492</accession>
<dbReference type="PANTHER" id="PTHR43503:SF4">
    <property type="entry name" value="PEROXIREDOXIN-6"/>
    <property type="match status" value="1"/>
</dbReference>
<dbReference type="SUPFAM" id="SSF52833">
    <property type="entry name" value="Thioredoxin-like"/>
    <property type="match status" value="1"/>
</dbReference>
<evidence type="ECO:0000313" key="3">
    <source>
        <dbReference type="Proteomes" id="UP001054252"/>
    </source>
</evidence>
<dbReference type="EMBL" id="BPVZ01000026">
    <property type="protein sequence ID" value="GKV06839.1"/>
    <property type="molecule type" value="Genomic_DNA"/>
</dbReference>
<evidence type="ECO:0000259" key="1">
    <source>
        <dbReference type="PROSITE" id="PS51352"/>
    </source>
</evidence>
<dbReference type="InterPro" id="IPR000866">
    <property type="entry name" value="AhpC/TSA"/>
</dbReference>
<keyword evidence="3" id="KW-1185">Reference proteome</keyword>
<dbReference type="InterPro" id="IPR036249">
    <property type="entry name" value="Thioredoxin-like_sf"/>
</dbReference>
<evidence type="ECO:0000313" key="2">
    <source>
        <dbReference type="EMBL" id="GKV06839.1"/>
    </source>
</evidence>